<comment type="caution">
    <text evidence="1">The sequence shown here is derived from an EMBL/GenBank/DDBJ whole genome shotgun (WGS) entry which is preliminary data.</text>
</comment>
<accession>A0A7J7J7Z7</accession>
<keyword evidence="2" id="KW-1185">Reference proteome</keyword>
<proteinExistence type="predicted"/>
<evidence type="ECO:0000313" key="1">
    <source>
        <dbReference type="EMBL" id="KAF6021884.1"/>
    </source>
</evidence>
<evidence type="ECO:0000313" key="2">
    <source>
        <dbReference type="Proteomes" id="UP000593567"/>
    </source>
</evidence>
<dbReference type="Proteomes" id="UP000593567">
    <property type="component" value="Unassembled WGS sequence"/>
</dbReference>
<reference evidence="1" key="1">
    <citation type="submission" date="2020-06" db="EMBL/GenBank/DDBJ databases">
        <title>Draft genome of Bugula neritina, a colonial animal packing powerful symbionts and potential medicines.</title>
        <authorList>
            <person name="Rayko M."/>
        </authorList>
    </citation>
    <scope>NUCLEOTIDE SEQUENCE [LARGE SCALE GENOMIC DNA]</scope>
    <source>
        <strain evidence="1">Kwan_BN1</strain>
    </source>
</reference>
<protein>
    <submittedName>
        <fullName evidence="1">Uncharacterized protein</fullName>
    </submittedName>
</protein>
<organism evidence="1 2">
    <name type="scientific">Bugula neritina</name>
    <name type="common">Brown bryozoan</name>
    <name type="synonym">Sertularia neritina</name>
    <dbReference type="NCBI Taxonomy" id="10212"/>
    <lineage>
        <taxon>Eukaryota</taxon>
        <taxon>Metazoa</taxon>
        <taxon>Spiralia</taxon>
        <taxon>Lophotrochozoa</taxon>
        <taxon>Bryozoa</taxon>
        <taxon>Gymnolaemata</taxon>
        <taxon>Cheilostomatida</taxon>
        <taxon>Flustrina</taxon>
        <taxon>Buguloidea</taxon>
        <taxon>Bugulidae</taxon>
        <taxon>Bugula</taxon>
    </lineage>
</organism>
<name>A0A7J7J7Z7_BUGNE</name>
<dbReference type="EMBL" id="VXIV02002941">
    <property type="protein sequence ID" value="KAF6021884.1"/>
    <property type="molecule type" value="Genomic_DNA"/>
</dbReference>
<dbReference type="AlphaFoldDB" id="A0A7J7J7Z7"/>
<sequence>MSLDRFPHFVECSAHLVTWCERHHLLHLPFSPATGFSVSTASATLLTFLLDSAVISTCFTLLDCPEISFIDAAMLLSASTSFLAPLFEDRVAASVKR</sequence>
<gene>
    <name evidence="1" type="ORF">EB796_019807</name>
</gene>